<reference evidence="3" key="1">
    <citation type="submission" date="2023-08" db="EMBL/GenBank/DDBJ databases">
        <authorList>
            <person name="Alioto T."/>
            <person name="Alioto T."/>
            <person name="Gomez Garrido J."/>
        </authorList>
    </citation>
    <scope>NUCLEOTIDE SEQUENCE</scope>
</reference>
<feature type="compositionally biased region" description="Basic and acidic residues" evidence="1">
    <location>
        <begin position="1"/>
        <end position="11"/>
    </location>
</feature>
<evidence type="ECO:0000256" key="2">
    <source>
        <dbReference type="SAM" id="Phobius"/>
    </source>
</evidence>
<evidence type="ECO:0000313" key="4">
    <source>
        <dbReference type="Proteomes" id="UP001162480"/>
    </source>
</evidence>
<evidence type="ECO:0000313" key="3">
    <source>
        <dbReference type="EMBL" id="CAI9732665.1"/>
    </source>
</evidence>
<sequence length="114" mass="12705">MIGDHERERNRSCGGGGGAKERRKRDTEQWIKEYQREERVLTAVILLQYPDTAALILSSLPLVSDLVVATARVYIFVILHVTAIATLAALVFTVHFTGPLNIVITVTAAVFFFF</sequence>
<dbReference type="EMBL" id="OX597827">
    <property type="protein sequence ID" value="CAI9732665.1"/>
    <property type="molecule type" value="Genomic_DNA"/>
</dbReference>
<dbReference type="AlphaFoldDB" id="A0AA36FC68"/>
<accession>A0AA36FC68</accession>
<feature type="transmembrane region" description="Helical" evidence="2">
    <location>
        <begin position="73"/>
        <end position="94"/>
    </location>
</feature>
<proteinExistence type="predicted"/>
<gene>
    <name evidence="3" type="ORF">OCTVUL_1B019640</name>
</gene>
<keyword evidence="2" id="KW-0812">Transmembrane</keyword>
<organism evidence="3 4">
    <name type="scientific">Octopus vulgaris</name>
    <name type="common">Common octopus</name>
    <dbReference type="NCBI Taxonomy" id="6645"/>
    <lineage>
        <taxon>Eukaryota</taxon>
        <taxon>Metazoa</taxon>
        <taxon>Spiralia</taxon>
        <taxon>Lophotrochozoa</taxon>
        <taxon>Mollusca</taxon>
        <taxon>Cephalopoda</taxon>
        <taxon>Coleoidea</taxon>
        <taxon>Octopodiformes</taxon>
        <taxon>Octopoda</taxon>
        <taxon>Incirrata</taxon>
        <taxon>Octopodidae</taxon>
        <taxon>Octopus</taxon>
    </lineage>
</organism>
<keyword evidence="2" id="KW-0472">Membrane</keyword>
<dbReference type="Proteomes" id="UP001162480">
    <property type="component" value="Chromosome 14"/>
</dbReference>
<feature type="region of interest" description="Disordered" evidence="1">
    <location>
        <begin position="1"/>
        <end position="26"/>
    </location>
</feature>
<evidence type="ECO:0000256" key="1">
    <source>
        <dbReference type="SAM" id="MobiDB-lite"/>
    </source>
</evidence>
<protein>
    <submittedName>
        <fullName evidence="3">Uncharacterized protein</fullName>
    </submittedName>
</protein>
<name>A0AA36FC68_OCTVU</name>
<keyword evidence="2" id="KW-1133">Transmembrane helix</keyword>
<keyword evidence="4" id="KW-1185">Reference proteome</keyword>